<comment type="caution">
    <text evidence="1">The sequence shown here is derived from an EMBL/GenBank/DDBJ whole genome shotgun (WGS) entry which is preliminary data.</text>
</comment>
<gene>
    <name evidence="1" type="ORF">NDU88_000843</name>
</gene>
<dbReference type="EMBL" id="JANPWB010000008">
    <property type="protein sequence ID" value="KAJ1160341.1"/>
    <property type="molecule type" value="Genomic_DNA"/>
</dbReference>
<evidence type="ECO:0000313" key="1">
    <source>
        <dbReference type="EMBL" id="KAJ1160341.1"/>
    </source>
</evidence>
<dbReference type="AlphaFoldDB" id="A0AAV7S5N9"/>
<keyword evidence="2" id="KW-1185">Reference proteome</keyword>
<sequence>MFERRSDLISKCRFRSTFSKTLHLGERIPIPDSEKLIYFEYLMVPADGPVRHVGVFVWACLSRAARLRGRAE</sequence>
<proteinExistence type="predicted"/>
<reference evidence="1" key="1">
    <citation type="journal article" date="2022" name="bioRxiv">
        <title>Sequencing and chromosome-scale assembly of the giantPleurodeles waltlgenome.</title>
        <authorList>
            <person name="Brown T."/>
            <person name="Elewa A."/>
            <person name="Iarovenko S."/>
            <person name="Subramanian E."/>
            <person name="Araus A.J."/>
            <person name="Petzold A."/>
            <person name="Susuki M."/>
            <person name="Suzuki K.-i.T."/>
            <person name="Hayashi T."/>
            <person name="Toyoda A."/>
            <person name="Oliveira C."/>
            <person name="Osipova E."/>
            <person name="Leigh N.D."/>
            <person name="Simon A."/>
            <person name="Yun M.H."/>
        </authorList>
    </citation>
    <scope>NUCLEOTIDE SEQUENCE</scope>
    <source>
        <strain evidence="1">20211129_DDA</strain>
        <tissue evidence="1">Liver</tissue>
    </source>
</reference>
<accession>A0AAV7S5N9</accession>
<evidence type="ECO:0000313" key="2">
    <source>
        <dbReference type="Proteomes" id="UP001066276"/>
    </source>
</evidence>
<name>A0AAV7S5N9_PLEWA</name>
<dbReference type="Proteomes" id="UP001066276">
    <property type="component" value="Chromosome 4_2"/>
</dbReference>
<organism evidence="1 2">
    <name type="scientific">Pleurodeles waltl</name>
    <name type="common">Iberian ribbed newt</name>
    <dbReference type="NCBI Taxonomy" id="8319"/>
    <lineage>
        <taxon>Eukaryota</taxon>
        <taxon>Metazoa</taxon>
        <taxon>Chordata</taxon>
        <taxon>Craniata</taxon>
        <taxon>Vertebrata</taxon>
        <taxon>Euteleostomi</taxon>
        <taxon>Amphibia</taxon>
        <taxon>Batrachia</taxon>
        <taxon>Caudata</taxon>
        <taxon>Salamandroidea</taxon>
        <taxon>Salamandridae</taxon>
        <taxon>Pleurodelinae</taxon>
        <taxon>Pleurodeles</taxon>
    </lineage>
</organism>
<protein>
    <submittedName>
        <fullName evidence="1">Uncharacterized protein</fullName>
    </submittedName>
</protein>